<dbReference type="AlphaFoldDB" id="A0AAD7S849"/>
<comment type="caution">
    <text evidence="2">The sequence shown here is derived from an EMBL/GenBank/DDBJ whole genome shotgun (WGS) entry which is preliminary data.</text>
</comment>
<protein>
    <submittedName>
        <fullName evidence="2">Uncharacterized protein</fullName>
    </submittedName>
</protein>
<dbReference type="Proteomes" id="UP001221898">
    <property type="component" value="Unassembled WGS sequence"/>
</dbReference>
<evidence type="ECO:0000313" key="3">
    <source>
        <dbReference type="Proteomes" id="UP001221898"/>
    </source>
</evidence>
<gene>
    <name evidence="2" type="ORF">AAFF_G00436830</name>
</gene>
<feature type="region of interest" description="Disordered" evidence="1">
    <location>
        <begin position="1"/>
        <end position="27"/>
    </location>
</feature>
<reference evidence="2" key="1">
    <citation type="journal article" date="2023" name="Science">
        <title>Genome structures resolve the early diversification of teleost fishes.</title>
        <authorList>
            <person name="Parey E."/>
            <person name="Louis A."/>
            <person name="Montfort J."/>
            <person name="Bouchez O."/>
            <person name="Roques C."/>
            <person name="Iampietro C."/>
            <person name="Lluch J."/>
            <person name="Castinel A."/>
            <person name="Donnadieu C."/>
            <person name="Desvignes T."/>
            <person name="Floi Bucao C."/>
            <person name="Jouanno E."/>
            <person name="Wen M."/>
            <person name="Mejri S."/>
            <person name="Dirks R."/>
            <person name="Jansen H."/>
            <person name="Henkel C."/>
            <person name="Chen W.J."/>
            <person name="Zahm M."/>
            <person name="Cabau C."/>
            <person name="Klopp C."/>
            <person name="Thompson A.W."/>
            <person name="Robinson-Rechavi M."/>
            <person name="Braasch I."/>
            <person name="Lecointre G."/>
            <person name="Bobe J."/>
            <person name="Postlethwait J.H."/>
            <person name="Berthelot C."/>
            <person name="Roest Crollius H."/>
            <person name="Guiguen Y."/>
        </authorList>
    </citation>
    <scope>NUCLEOTIDE SEQUENCE</scope>
    <source>
        <strain evidence="2">NC1722</strain>
    </source>
</reference>
<evidence type="ECO:0000256" key="1">
    <source>
        <dbReference type="SAM" id="MobiDB-lite"/>
    </source>
</evidence>
<sequence length="107" mass="11244">MDSAGALAAPVTGKTAADGTASPHGGLGIPARPRSAWRLWHLPHFPGVLGLSFRAGSCSLLLIWALRGHDRGEVCSGRRIVNGAWAGEERLCGLSRIIPAVVSRLVR</sequence>
<organism evidence="2 3">
    <name type="scientific">Aldrovandia affinis</name>
    <dbReference type="NCBI Taxonomy" id="143900"/>
    <lineage>
        <taxon>Eukaryota</taxon>
        <taxon>Metazoa</taxon>
        <taxon>Chordata</taxon>
        <taxon>Craniata</taxon>
        <taxon>Vertebrata</taxon>
        <taxon>Euteleostomi</taxon>
        <taxon>Actinopterygii</taxon>
        <taxon>Neopterygii</taxon>
        <taxon>Teleostei</taxon>
        <taxon>Notacanthiformes</taxon>
        <taxon>Halosauridae</taxon>
        <taxon>Aldrovandia</taxon>
    </lineage>
</organism>
<proteinExistence type="predicted"/>
<evidence type="ECO:0000313" key="2">
    <source>
        <dbReference type="EMBL" id="KAJ8397684.1"/>
    </source>
</evidence>
<keyword evidence="3" id="KW-1185">Reference proteome</keyword>
<accession>A0AAD7S849</accession>
<name>A0AAD7S849_9TELE</name>
<dbReference type="EMBL" id="JAINUG010000096">
    <property type="protein sequence ID" value="KAJ8397684.1"/>
    <property type="molecule type" value="Genomic_DNA"/>
</dbReference>